<dbReference type="PATRIC" id="fig|652.5.peg.506"/>
<dbReference type="GO" id="GO:0006414">
    <property type="term" value="P:translational elongation"/>
    <property type="evidence" value="ECO:0007669"/>
    <property type="project" value="TreeGrafter"/>
</dbReference>
<dbReference type="PROSITE" id="PS50405">
    <property type="entry name" value="GST_CTER"/>
    <property type="match status" value="1"/>
</dbReference>
<keyword evidence="3" id="KW-0808">Transferase</keyword>
<feature type="domain" description="GST C-terminal" evidence="2">
    <location>
        <begin position="87"/>
        <end position="206"/>
    </location>
</feature>
<dbReference type="InterPro" id="IPR004045">
    <property type="entry name" value="Glutathione_S-Trfase_N"/>
</dbReference>
<dbReference type="GO" id="GO:0005737">
    <property type="term" value="C:cytoplasm"/>
    <property type="evidence" value="ECO:0007669"/>
    <property type="project" value="TreeGrafter"/>
</dbReference>
<dbReference type="Pfam" id="PF13409">
    <property type="entry name" value="GST_N_2"/>
    <property type="match status" value="1"/>
</dbReference>
<sequence>MIIHELAPTPSARRVSIFLAEMGIEVPRSQVDLRSGDNLKPEFRAKSVNGRIPMLELDDGTCLCETMAICRFFDAGSLRASSLFGDTALEQGQVEMWNRILELEGIMVAFQAFRNLTGFFRDRERCVEAWGVESRARLEELLPRLEARMDGREYVAIDRFSVADITGYVLLDFCRQRLEIEIEGRYPNLSRWYQTLHARPAIAALG</sequence>
<gene>
    <name evidence="3" type="ORF">WL1483_668</name>
</gene>
<dbReference type="InterPro" id="IPR050802">
    <property type="entry name" value="EF-GSTs"/>
</dbReference>
<evidence type="ECO:0000259" key="2">
    <source>
        <dbReference type="PROSITE" id="PS50405"/>
    </source>
</evidence>
<feature type="domain" description="GST N-terminal" evidence="1">
    <location>
        <begin position="1"/>
        <end position="81"/>
    </location>
</feature>
<name>A0A0S2SEG1_9GAMM</name>
<dbReference type="PANTHER" id="PTHR43986:SF1">
    <property type="entry name" value="ELONGATION FACTOR 1-GAMMA"/>
    <property type="match status" value="1"/>
</dbReference>
<dbReference type="SUPFAM" id="SSF52833">
    <property type="entry name" value="Thioredoxin-like"/>
    <property type="match status" value="1"/>
</dbReference>
<proteinExistence type="predicted"/>
<dbReference type="PANTHER" id="PTHR43986">
    <property type="entry name" value="ELONGATION FACTOR 1-GAMMA"/>
    <property type="match status" value="1"/>
</dbReference>
<evidence type="ECO:0000313" key="3">
    <source>
        <dbReference type="EMBL" id="ALP40087.1"/>
    </source>
</evidence>
<dbReference type="InterPro" id="IPR010987">
    <property type="entry name" value="Glutathione-S-Trfase_C-like"/>
</dbReference>
<dbReference type="CDD" id="cd03051">
    <property type="entry name" value="GST_N_GTT2_like"/>
    <property type="match status" value="1"/>
</dbReference>
<accession>A0A0S2SEG1</accession>
<dbReference type="GO" id="GO:0016740">
    <property type="term" value="F:transferase activity"/>
    <property type="evidence" value="ECO:0007669"/>
    <property type="project" value="UniProtKB-KW"/>
</dbReference>
<dbReference type="InterPro" id="IPR040079">
    <property type="entry name" value="Glutathione_S-Trfase"/>
</dbReference>
<dbReference type="InterPro" id="IPR036249">
    <property type="entry name" value="Thioredoxin-like_sf"/>
</dbReference>
<dbReference type="RefSeq" id="WP_060583872.1">
    <property type="nucleotide sequence ID" value="NZ_CP013067.1"/>
</dbReference>
<dbReference type="SFLD" id="SFLDS00019">
    <property type="entry name" value="Glutathione_Transferase_(cytos"/>
    <property type="match status" value="1"/>
</dbReference>
<dbReference type="SUPFAM" id="SSF47616">
    <property type="entry name" value="GST C-terminal domain-like"/>
    <property type="match status" value="1"/>
</dbReference>
<dbReference type="KEGG" id="asr:WL1483_668"/>
<protein>
    <submittedName>
        <fullName evidence="3">Glutathione S-transferase</fullName>
    </submittedName>
</protein>
<dbReference type="InterPro" id="IPR004046">
    <property type="entry name" value="GST_C"/>
</dbReference>
<organism evidence="3 4">
    <name type="scientific">Aeromonas schubertii</name>
    <dbReference type="NCBI Taxonomy" id="652"/>
    <lineage>
        <taxon>Bacteria</taxon>
        <taxon>Pseudomonadati</taxon>
        <taxon>Pseudomonadota</taxon>
        <taxon>Gammaproteobacteria</taxon>
        <taxon>Aeromonadales</taxon>
        <taxon>Aeromonadaceae</taxon>
        <taxon>Aeromonas</taxon>
    </lineage>
</organism>
<dbReference type="InterPro" id="IPR036282">
    <property type="entry name" value="Glutathione-S-Trfase_C_sf"/>
</dbReference>
<evidence type="ECO:0000313" key="4">
    <source>
        <dbReference type="Proteomes" id="UP000058114"/>
    </source>
</evidence>
<dbReference type="Gene3D" id="1.20.1050.10">
    <property type="match status" value="1"/>
</dbReference>
<dbReference type="PROSITE" id="PS50404">
    <property type="entry name" value="GST_NTER"/>
    <property type="match status" value="1"/>
</dbReference>
<reference evidence="3 4" key="2">
    <citation type="journal article" date="2016" name="Genome Announc.">
        <title>Complete Genome Sequence of the Highly Virulent Aeromonas schubertii Strain WL1483, Isolated from Diseased Snakehead Fish (Channa argus) in China.</title>
        <authorList>
            <person name="Liu L."/>
            <person name="Li N."/>
            <person name="Zhang D."/>
            <person name="Fu X."/>
            <person name="Shi C."/>
            <person name="Lin Q."/>
            <person name="Hao G."/>
        </authorList>
    </citation>
    <scope>NUCLEOTIDE SEQUENCE [LARGE SCALE GENOMIC DNA]</scope>
    <source>
        <strain evidence="3 4">WL1483</strain>
    </source>
</reference>
<dbReference type="AlphaFoldDB" id="A0A0S2SEG1"/>
<dbReference type="Pfam" id="PF00043">
    <property type="entry name" value="GST_C"/>
    <property type="match status" value="1"/>
</dbReference>
<dbReference type="InterPro" id="IPR034345">
    <property type="entry name" value="Gtt2-like_N"/>
</dbReference>
<evidence type="ECO:0000259" key="1">
    <source>
        <dbReference type="PROSITE" id="PS50404"/>
    </source>
</evidence>
<dbReference type="SFLD" id="SFLDG00358">
    <property type="entry name" value="Main_(cytGST)"/>
    <property type="match status" value="1"/>
</dbReference>
<dbReference type="EMBL" id="CP013067">
    <property type="protein sequence ID" value="ALP40087.1"/>
    <property type="molecule type" value="Genomic_DNA"/>
</dbReference>
<dbReference type="Gene3D" id="3.40.30.10">
    <property type="entry name" value="Glutaredoxin"/>
    <property type="match status" value="1"/>
</dbReference>
<reference evidence="4" key="1">
    <citation type="submission" date="2015-10" db="EMBL/GenBank/DDBJ databases">
        <title>Complete Genome Sequence of Aeromonas schubertii strain WL1483.</title>
        <authorList>
            <person name="Liu L."/>
        </authorList>
    </citation>
    <scope>NUCLEOTIDE SEQUENCE [LARGE SCALE GENOMIC DNA]</scope>
    <source>
        <strain evidence="4">WL1483</strain>
    </source>
</reference>
<dbReference type="Proteomes" id="UP000058114">
    <property type="component" value="Chromosome"/>
</dbReference>